<dbReference type="InterPro" id="IPR036615">
    <property type="entry name" value="Mur_ligase_C_dom_sf"/>
</dbReference>
<dbReference type="InterPro" id="IPR004101">
    <property type="entry name" value="Mur_ligase_C"/>
</dbReference>
<dbReference type="Proteomes" id="UP000178419">
    <property type="component" value="Unassembled WGS sequence"/>
</dbReference>
<keyword evidence="2" id="KW-0547">Nucleotide-binding</keyword>
<dbReference type="SUPFAM" id="SSF53623">
    <property type="entry name" value="MurD-like peptide ligases, catalytic domain"/>
    <property type="match status" value="1"/>
</dbReference>
<dbReference type="PANTHER" id="PTHR43024">
    <property type="entry name" value="UDP-N-ACETYLMURAMOYL-TRIPEPTIDE--D-ALANYL-D-ALANINE LIGASE"/>
    <property type="match status" value="1"/>
</dbReference>
<dbReference type="Gene3D" id="3.40.1190.10">
    <property type="entry name" value="Mur-like, catalytic domain"/>
    <property type="match status" value="1"/>
</dbReference>
<evidence type="ECO:0000313" key="8">
    <source>
        <dbReference type="Proteomes" id="UP000178419"/>
    </source>
</evidence>
<protein>
    <recommendedName>
        <fullName evidence="9">Mur ligase central domain-containing protein</fullName>
    </recommendedName>
</protein>
<proteinExistence type="predicted"/>
<reference evidence="7 8" key="1">
    <citation type="journal article" date="2016" name="Nat. Commun.">
        <title>Thousands of microbial genomes shed light on interconnected biogeochemical processes in an aquifer system.</title>
        <authorList>
            <person name="Anantharaman K."/>
            <person name="Brown C.T."/>
            <person name="Hug L.A."/>
            <person name="Sharon I."/>
            <person name="Castelle C.J."/>
            <person name="Probst A.J."/>
            <person name="Thomas B.C."/>
            <person name="Singh A."/>
            <person name="Wilkins M.J."/>
            <person name="Karaoz U."/>
            <person name="Brodie E.L."/>
            <person name="Williams K.H."/>
            <person name="Hubbard S.S."/>
            <person name="Banfield J.F."/>
        </authorList>
    </citation>
    <scope>NUCLEOTIDE SEQUENCE [LARGE SCALE GENOMIC DNA]</scope>
</reference>
<feature type="domain" description="Mur ligase central" evidence="6">
    <location>
        <begin position="177"/>
        <end position="374"/>
    </location>
</feature>
<dbReference type="InterPro" id="IPR051046">
    <property type="entry name" value="MurCDEF_CellWall_CoF430Synth"/>
</dbReference>
<feature type="domain" description="Mur ligase C-terminal" evidence="5">
    <location>
        <begin position="401"/>
        <end position="513"/>
    </location>
</feature>
<evidence type="ECO:0000256" key="3">
    <source>
        <dbReference type="ARBA" id="ARBA00022840"/>
    </source>
</evidence>
<gene>
    <name evidence="7" type="ORF">A2714_00520</name>
</gene>
<feature type="transmembrane region" description="Helical" evidence="4">
    <location>
        <begin position="6"/>
        <end position="27"/>
    </location>
</feature>
<organism evidence="7 8">
    <name type="scientific">Candidatus Woesebacteria bacterium RIFCSPHIGHO2_01_FULL_38_9</name>
    <dbReference type="NCBI Taxonomy" id="1802492"/>
    <lineage>
        <taxon>Bacteria</taxon>
        <taxon>Candidatus Woeseibacteriota</taxon>
    </lineage>
</organism>
<sequence length="530" mass="60426">MVPETLIIKIIFLLQAVGVHLLWLYWIQTKEYRFDRFFVFLKTQDGMRELLVIHTLIKFLVIMVGFFLNPFLFLYLVEIFFLLIYFLTLFIKRRLRKPVFTKRLVRISLISFLCTFITLFVLKTDFWIGLFYSELSLIIGPVVGVFLTGLSVKKTLETEKKEARRILSSVKPIVIGITGSYGKTTTKDFVAHLLSQKYKTAKTEGSENTEFGIARKTFKNVKSYTKFFIVEMGAYKIGEINKLAAIVSPVIGVITGIEEQHLSLFGSLENIKKAKFELIESLPKGGTAIFNLSNKYTQELMEKAKKLNKELKTYGYYMLKDKDTVKTADFRSKVVSADVGGITFEVTDGKERRKFTTSLHGVHFIENLTGAILIARIMGVSWREIEKGVATLTNTEHTMNVFELANGNIVVDDSYNSTPKGFEAALTYLNLFKDKKKVVVTPGIIELGNLSDKVHKELGDLMTGVVDKVFVLSNEAHRVIRDTANQKTSINLVNEPEDLIQELEKINESVILLEGRQPAKLIKYLEEKRR</sequence>
<dbReference type="Gene3D" id="3.90.190.20">
    <property type="entry name" value="Mur ligase, C-terminal domain"/>
    <property type="match status" value="1"/>
</dbReference>
<feature type="transmembrane region" description="Helical" evidence="4">
    <location>
        <begin position="73"/>
        <end position="91"/>
    </location>
</feature>
<dbReference type="GO" id="GO:0016881">
    <property type="term" value="F:acid-amino acid ligase activity"/>
    <property type="evidence" value="ECO:0007669"/>
    <property type="project" value="InterPro"/>
</dbReference>
<evidence type="ECO:0000256" key="4">
    <source>
        <dbReference type="SAM" id="Phobius"/>
    </source>
</evidence>
<dbReference type="SUPFAM" id="SSF53244">
    <property type="entry name" value="MurD-like peptide ligases, peptide-binding domain"/>
    <property type="match status" value="1"/>
</dbReference>
<evidence type="ECO:0000256" key="1">
    <source>
        <dbReference type="ARBA" id="ARBA00022598"/>
    </source>
</evidence>
<keyword evidence="4" id="KW-0472">Membrane</keyword>
<accession>A0A1F7Y121</accession>
<comment type="caution">
    <text evidence="7">The sequence shown here is derived from an EMBL/GenBank/DDBJ whole genome shotgun (WGS) entry which is preliminary data.</text>
</comment>
<evidence type="ECO:0008006" key="9">
    <source>
        <dbReference type="Google" id="ProtNLM"/>
    </source>
</evidence>
<keyword evidence="4" id="KW-0812">Transmembrane</keyword>
<evidence type="ECO:0000259" key="6">
    <source>
        <dbReference type="Pfam" id="PF08245"/>
    </source>
</evidence>
<dbReference type="Pfam" id="PF02875">
    <property type="entry name" value="Mur_ligase_C"/>
    <property type="match status" value="1"/>
</dbReference>
<keyword evidence="1" id="KW-0436">Ligase</keyword>
<feature type="transmembrane region" description="Helical" evidence="4">
    <location>
        <begin position="103"/>
        <end position="122"/>
    </location>
</feature>
<keyword evidence="3" id="KW-0067">ATP-binding</keyword>
<dbReference type="GO" id="GO:0005524">
    <property type="term" value="F:ATP binding"/>
    <property type="evidence" value="ECO:0007669"/>
    <property type="project" value="UniProtKB-KW"/>
</dbReference>
<evidence type="ECO:0000313" key="7">
    <source>
        <dbReference type="EMBL" id="OGM20890.1"/>
    </source>
</evidence>
<dbReference type="Pfam" id="PF08245">
    <property type="entry name" value="Mur_ligase_M"/>
    <property type="match status" value="1"/>
</dbReference>
<dbReference type="PANTHER" id="PTHR43024:SF1">
    <property type="entry name" value="UDP-N-ACETYLMURAMOYL-TRIPEPTIDE--D-ALANYL-D-ALANINE LIGASE"/>
    <property type="match status" value="1"/>
</dbReference>
<feature type="transmembrane region" description="Helical" evidence="4">
    <location>
        <begin position="128"/>
        <end position="152"/>
    </location>
</feature>
<name>A0A1F7Y121_9BACT</name>
<evidence type="ECO:0000256" key="2">
    <source>
        <dbReference type="ARBA" id="ARBA00022741"/>
    </source>
</evidence>
<dbReference type="EMBL" id="MGGE01000032">
    <property type="protein sequence ID" value="OGM20890.1"/>
    <property type="molecule type" value="Genomic_DNA"/>
</dbReference>
<dbReference type="AlphaFoldDB" id="A0A1F7Y121"/>
<feature type="transmembrane region" description="Helical" evidence="4">
    <location>
        <begin position="48"/>
        <end position="67"/>
    </location>
</feature>
<dbReference type="InterPro" id="IPR036565">
    <property type="entry name" value="Mur-like_cat_sf"/>
</dbReference>
<evidence type="ECO:0000259" key="5">
    <source>
        <dbReference type="Pfam" id="PF02875"/>
    </source>
</evidence>
<keyword evidence="4" id="KW-1133">Transmembrane helix</keyword>
<dbReference type="InterPro" id="IPR013221">
    <property type="entry name" value="Mur_ligase_cen"/>
</dbReference>